<feature type="compositionally biased region" description="Basic residues" evidence="1">
    <location>
        <begin position="238"/>
        <end position="256"/>
    </location>
</feature>
<proteinExistence type="predicted"/>
<evidence type="ECO:0000256" key="1">
    <source>
        <dbReference type="SAM" id="MobiDB-lite"/>
    </source>
</evidence>
<feature type="region of interest" description="Disordered" evidence="1">
    <location>
        <begin position="203"/>
        <end position="270"/>
    </location>
</feature>
<feature type="compositionally biased region" description="Low complexity" evidence="1">
    <location>
        <begin position="221"/>
        <end position="232"/>
    </location>
</feature>
<dbReference type="InterPro" id="IPR054722">
    <property type="entry name" value="PolX-like_BBD"/>
</dbReference>
<gene>
    <name evidence="3" type="ORF">SLS56_002720</name>
</gene>
<keyword evidence="4" id="KW-1185">Reference proteome</keyword>
<evidence type="ECO:0000259" key="2">
    <source>
        <dbReference type="Pfam" id="PF22936"/>
    </source>
</evidence>
<protein>
    <recommendedName>
        <fullName evidence="2">Retrovirus-related Pol polyprotein from transposon TNT 1-94-like beta-barrel domain-containing protein</fullName>
    </recommendedName>
</protein>
<dbReference type="Pfam" id="PF22936">
    <property type="entry name" value="Pol_BBD"/>
    <property type="match status" value="1"/>
</dbReference>
<organism evidence="3 4">
    <name type="scientific">Neofusicoccum ribis</name>
    <dbReference type="NCBI Taxonomy" id="45134"/>
    <lineage>
        <taxon>Eukaryota</taxon>
        <taxon>Fungi</taxon>
        <taxon>Dikarya</taxon>
        <taxon>Ascomycota</taxon>
        <taxon>Pezizomycotina</taxon>
        <taxon>Dothideomycetes</taxon>
        <taxon>Dothideomycetes incertae sedis</taxon>
        <taxon>Botryosphaeriales</taxon>
        <taxon>Botryosphaeriaceae</taxon>
        <taxon>Neofusicoccum</taxon>
    </lineage>
</organism>
<name>A0ABR3T2Q3_9PEZI</name>
<dbReference type="Proteomes" id="UP001521116">
    <property type="component" value="Unassembled WGS sequence"/>
</dbReference>
<sequence>MRSFKAQSSVYPWEVLRIKDTSGAINRDAWVHIPCGQGRFSICHDRKNFITYDQFTEPIPIQNDLGASGLCAIGIGEVRLRVRKSNNEVEECTLEAVLHVPKAAANLICPRSLSNVCDGFTFPTSGPQEYAMLNDEYGHEKICFRKSIGRHLEAHWVLNQDGQDGVFWRRKNIPARSYPLLRLDCWIDKDPFDFLNPLVGKKNKAESHPNGSISHNTEPGSSSTAAATPISADPQHPSSKRKGTKKPKSKKRKSKKRSPEAGPPVEITGPSLHDFQLEVKGGSEWSKYRFIKVNWWSRPRFQAHYGLSMSPKDLEGGNEILDEYKTFGYFS</sequence>
<evidence type="ECO:0000313" key="3">
    <source>
        <dbReference type="EMBL" id="KAL1633840.1"/>
    </source>
</evidence>
<feature type="compositionally biased region" description="Polar residues" evidence="1">
    <location>
        <begin position="209"/>
        <end position="220"/>
    </location>
</feature>
<dbReference type="EMBL" id="JAJVDC020000019">
    <property type="protein sequence ID" value="KAL1633840.1"/>
    <property type="molecule type" value="Genomic_DNA"/>
</dbReference>
<accession>A0ABR3T2Q3</accession>
<reference evidence="3 4" key="1">
    <citation type="submission" date="2024-02" db="EMBL/GenBank/DDBJ databases">
        <title>De novo assembly and annotation of 12 fungi associated with fruit tree decline syndrome in Ontario, Canada.</title>
        <authorList>
            <person name="Sulman M."/>
            <person name="Ellouze W."/>
            <person name="Ilyukhin E."/>
        </authorList>
    </citation>
    <scope>NUCLEOTIDE SEQUENCE [LARGE SCALE GENOMIC DNA]</scope>
    <source>
        <strain evidence="3 4">M1-105</strain>
    </source>
</reference>
<comment type="caution">
    <text evidence="3">The sequence shown here is derived from an EMBL/GenBank/DDBJ whole genome shotgun (WGS) entry which is preliminary data.</text>
</comment>
<evidence type="ECO:0000313" key="4">
    <source>
        <dbReference type="Proteomes" id="UP001521116"/>
    </source>
</evidence>
<feature type="domain" description="Retrovirus-related Pol polyprotein from transposon TNT 1-94-like beta-barrel" evidence="2">
    <location>
        <begin position="42"/>
        <end position="113"/>
    </location>
</feature>